<protein>
    <submittedName>
        <fullName evidence="1">Uncharacterized protein</fullName>
    </submittedName>
</protein>
<comment type="caution">
    <text evidence="1">The sequence shown here is derived from an EMBL/GenBank/DDBJ whole genome shotgun (WGS) entry which is preliminary data.</text>
</comment>
<proteinExistence type="predicted"/>
<evidence type="ECO:0000313" key="2">
    <source>
        <dbReference type="Proteomes" id="UP001465755"/>
    </source>
</evidence>
<accession>A0AAW1PFA2</accession>
<sequence>MLLSGPGAAKKLVRPHAGTVNRRHQCHFHLRPSLPHVADSLLIARGSDPSKQADLDDAAVEYEGLFIKQLAPCG</sequence>
<reference evidence="1 2" key="1">
    <citation type="journal article" date="2024" name="Nat. Commun.">
        <title>Phylogenomics reveals the evolutionary origins of lichenization in chlorophyte algae.</title>
        <authorList>
            <person name="Puginier C."/>
            <person name="Libourel C."/>
            <person name="Otte J."/>
            <person name="Skaloud P."/>
            <person name="Haon M."/>
            <person name="Grisel S."/>
            <person name="Petersen M."/>
            <person name="Berrin J.G."/>
            <person name="Delaux P.M."/>
            <person name="Dal Grande F."/>
            <person name="Keller J."/>
        </authorList>
    </citation>
    <scope>NUCLEOTIDE SEQUENCE [LARGE SCALE GENOMIC DNA]</scope>
    <source>
        <strain evidence="1 2">SAG 2036</strain>
    </source>
</reference>
<evidence type="ECO:0000313" key="1">
    <source>
        <dbReference type="EMBL" id="KAK9807247.1"/>
    </source>
</evidence>
<name>A0AAW1PFA2_9CHLO</name>
<organism evidence="1 2">
    <name type="scientific">Symbiochloris irregularis</name>
    <dbReference type="NCBI Taxonomy" id="706552"/>
    <lineage>
        <taxon>Eukaryota</taxon>
        <taxon>Viridiplantae</taxon>
        <taxon>Chlorophyta</taxon>
        <taxon>core chlorophytes</taxon>
        <taxon>Trebouxiophyceae</taxon>
        <taxon>Trebouxiales</taxon>
        <taxon>Trebouxiaceae</taxon>
        <taxon>Symbiochloris</taxon>
    </lineage>
</organism>
<keyword evidence="2" id="KW-1185">Reference proteome</keyword>
<dbReference type="Proteomes" id="UP001465755">
    <property type="component" value="Unassembled WGS sequence"/>
</dbReference>
<dbReference type="EMBL" id="JALJOQ010000032">
    <property type="protein sequence ID" value="KAK9807247.1"/>
    <property type="molecule type" value="Genomic_DNA"/>
</dbReference>
<dbReference type="AlphaFoldDB" id="A0AAW1PFA2"/>
<gene>
    <name evidence="1" type="ORF">WJX73_002197</name>
</gene>